<keyword evidence="4 7" id="KW-1133">Transmembrane helix</keyword>
<dbReference type="Proteomes" id="UP000677537">
    <property type="component" value="Unassembled WGS sequence"/>
</dbReference>
<evidence type="ECO:0000256" key="4">
    <source>
        <dbReference type="ARBA" id="ARBA00022989"/>
    </source>
</evidence>
<sequence length="730" mass="75665">MPAFMSAHAGPAPIAAPAVPLAERAWGWVAAEWDRWPLWLPVAMGIGVLAYFGRLAEPGPAWLALPLPYLAASLILRGRRPLAAAALALVGCTALGFAAALLHARLAAPMPDLPRTAATVTGRVVNLDLLPEGRRVTLDAPRINDGPPLDRQLRVRLRANDPTPVQPGDTVSLRALVRPPMPPTYPGAFDTQRNAWFSGLGGSGFALNVADIVERRDPPFFAGLRAAIEARITSALPGATGAVAAALLTGSQSGIPASAIAALRDSGLAHLLSVSGLHVAVVIGIGFTLSRLAIAAIPWLALRIDSKGGAALAGLALGAAYTLLTGSGVPMLRSFAMAALATLAILTGRRALSLRALALAAGVVILLNPAAVVGPSFQMSFAAVLALIGAAAAMRGPMQALKSRGWQGKLAVAVLGLAATSIVAGAATTPFGLHHFGRLQLYGVAANAVAVPLTSFVVMPAGLLALLLMPFGLEGPAMTVMGWGVEGTLLTGRIVSAWPGAALTAPPIPAWGLGLFTLGLCWILLWRLPWRWAGLPVMAAGLLSGLATTPPDLLVAADGRMLALATPGGVLVERASGANRLTRESWLRSWGEDEASPLPREGDVPGAACTALSCLLRPRLDGAAAILLRQPPREPRPRRGPAPPPPAVNADTGCGKAAVMVSLEPVRGRCRETPRVDRFSVWRDGAHAVWLGRDAATVLSDRAHRGDRPWVPPVPTPRAQAPEEPPAETE</sequence>
<feature type="region of interest" description="Disordered" evidence="6">
    <location>
        <begin position="699"/>
        <end position="730"/>
    </location>
</feature>
<evidence type="ECO:0000256" key="5">
    <source>
        <dbReference type="ARBA" id="ARBA00023136"/>
    </source>
</evidence>
<feature type="transmembrane region" description="Helical" evidence="7">
    <location>
        <begin position="410"/>
        <end position="433"/>
    </location>
</feature>
<dbReference type="InterPro" id="IPR004477">
    <property type="entry name" value="ComEC_N"/>
</dbReference>
<dbReference type="NCBIfam" id="TIGR00360">
    <property type="entry name" value="ComEC_N-term"/>
    <property type="match status" value="1"/>
</dbReference>
<keyword evidence="2" id="KW-1003">Cell membrane</keyword>
<evidence type="ECO:0000256" key="2">
    <source>
        <dbReference type="ARBA" id="ARBA00022475"/>
    </source>
</evidence>
<name>A0A940MZ44_9PROT</name>
<dbReference type="Pfam" id="PF13567">
    <property type="entry name" value="DUF4131"/>
    <property type="match status" value="1"/>
</dbReference>
<keyword evidence="3 7" id="KW-0812">Transmembrane</keyword>
<feature type="region of interest" description="Disordered" evidence="6">
    <location>
        <begin position="628"/>
        <end position="653"/>
    </location>
</feature>
<evidence type="ECO:0000256" key="7">
    <source>
        <dbReference type="SAM" id="Phobius"/>
    </source>
</evidence>
<comment type="subcellular location">
    <subcellularLocation>
        <location evidence="1">Cell membrane</location>
        <topology evidence="1">Multi-pass membrane protein</topology>
    </subcellularLocation>
</comment>
<evidence type="ECO:0000313" key="10">
    <source>
        <dbReference type="EMBL" id="MBP0493111.1"/>
    </source>
</evidence>
<dbReference type="RefSeq" id="WP_209373176.1">
    <property type="nucleotide sequence ID" value="NZ_JAGIZA010000005.1"/>
</dbReference>
<dbReference type="InterPro" id="IPR025405">
    <property type="entry name" value="DUF4131"/>
</dbReference>
<feature type="transmembrane region" description="Helical" evidence="7">
    <location>
        <begin position="480"/>
        <end position="502"/>
    </location>
</feature>
<reference evidence="10" key="1">
    <citation type="submission" date="2021-03" db="EMBL/GenBank/DDBJ databases">
        <authorList>
            <person name="So Y."/>
        </authorList>
    </citation>
    <scope>NUCLEOTIDE SEQUENCE</scope>
    <source>
        <strain evidence="10">SG15</strain>
    </source>
</reference>
<evidence type="ECO:0000259" key="8">
    <source>
        <dbReference type="Pfam" id="PF03772"/>
    </source>
</evidence>
<proteinExistence type="predicted"/>
<feature type="domain" description="ComEC/Rec2-related protein" evidence="8">
    <location>
        <begin position="247"/>
        <end position="528"/>
    </location>
</feature>
<dbReference type="Pfam" id="PF03772">
    <property type="entry name" value="Competence"/>
    <property type="match status" value="1"/>
</dbReference>
<evidence type="ECO:0000256" key="1">
    <source>
        <dbReference type="ARBA" id="ARBA00004651"/>
    </source>
</evidence>
<feature type="transmembrane region" description="Helical" evidence="7">
    <location>
        <begin position="82"/>
        <end position="102"/>
    </location>
</feature>
<accession>A0A940MZ44</accession>
<feature type="transmembrane region" description="Helical" evidence="7">
    <location>
        <begin position="308"/>
        <end position="332"/>
    </location>
</feature>
<organism evidence="10 11">
    <name type="scientific">Roseomonas indoligenes</name>
    <dbReference type="NCBI Taxonomy" id="2820811"/>
    <lineage>
        <taxon>Bacteria</taxon>
        <taxon>Pseudomonadati</taxon>
        <taxon>Pseudomonadota</taxon>
        <taxon>Alphaproteobacteria</taxon>
        <taxon>Acetobacterales</taxon>
        <taxon>Roseomonadaceae</taxon>
        <taxon>Roseomonas</taxon>
    </lineage>
</organism>
<feature type="transmembrane region" description="Helical" evidence="7">
    <location>
        <begin position="445"/>
        <end position="468"/>
    </location>
</feature>
<dbReference type="EMBL" id="JAGIZA010000005">
    <property type="protein sequence ID" value="MBP0493111.1"/>
    <property type="molecule type" value="Genomic_DNA"/>
</dbReference>
<evidence type="ECO:0000259" key="9">
    <source>
        <dbReference type="Pfam" id="PF13567"/>
    </source>
</evidence>
<keyword evidence="5 7" id="KW-0472">Membrane</keyword>
<protein>
    <submittedName>
        <fullName evidence="10">ComEC/Rec2 family competence protein</fullName>
    </submittedName>
</protein>
<feature type="domain" description="DUF4131" evidence="9">
    <location>
        <begin position="58"/>
        <end position="201"/>
    </location>
</feature>
<evidence type="ECO:0000313" key="11">
    <source>
        <dbReference type="Proteomes" id="UP000677537"/>
    </source>
</evidence>
<dbReference type="PANTHER" id="PTHR30619">
    <property type="entry name" value="DNA INTERNALIZATION/COMPETENCE PROTEIN COMEC/REC2"/>
    <property type="match status" value="1"/>
</dbReference>
<feature type="transmembrane region" description="Helical" evidence="7">
    <location>
        <begin position="279"/>
        <end position="302"/>
    </location>
</feature>
<dbReference type="InterPro" id="IPR052159">
    <property type="entry name" value="Competence_DNA_uptake"/>
</dbReference>
<dbReference type="GO" id="GO:0005886">
    <property type="term" value="C:plasma membrane"/>
    <property type="evidence" value="ECO:0007669"/>
    <property type="project" value="UniProtKB-SubCell"/>
</dbReference>
<evidence type="ECO:0000256" key="6">
    <source>
        <dbReference type="SAM" id="MobiDB-lite"/>
    </source>
</evidence>
<feature type="transmembrane region" description="Helical" evidence="7">
    <location>
        <begin position="377"/>
        <end position="398"/>
    </location>
</feature>
<feature type="transmembrane region" description="Helical" evidence="7">
    <location>
        <begin position="508"/>
        <end position="528"/>
    </location>
</feature>
<evidence type="ECO:0000256" key="3">
    <source>
        <dbReference type="ARBA" id="ARBA00022692"/>
    </source>
</evidence>
<keyword evidence="11" id="KW-1185">Reference proteome</keyword>
<comment type="caution">
    <text evidence="10">The sequence shown here is derived from an EMBL/GenBank/DDBJ whole genome shotgun (WGS) entry which is preliminary data.</text>
</comment>
<feature type="transmembrane region" description="Helical" evidence="7">
    <location>
        <begin position="352"/>
        <end position="371"/>
    </location>
</feature>
<dbReference type="AlphaFoldDB" id="A0A940MZ44"/>
<dbReference type="PANTHER" id="PTHR30619:SF1">
    <property type="entry name" value="RECOMBINATION PROTEIN 2"/>
    <property type="match status" value="1"/>
</dbReference>
<gene>
    <name evidence="10" type="ORF">J5Y10_10020</name>
</gene>